<protein>
    <submittedName>
        <fullName evidence="2">Acetyltransferase (GNAT) domain-containing protein</fullName>
    </submittedName>
</protein>
<gene>
    <name evidence="2" type="ORF">SAMN06272739_2587</name>
</gene>
<dbReference type="OrthoDB" id="4816997at2"/>
<evidence type="ECO:0000313" key="3">
    <source>
        <dbReference type="Proteomes" id="UP000219482"/>
    </source>
</evidence>
<feature type="domain" description="BioF2-like acetyltransferase" evidence="1">
    <location>
        <begin position="184"/>
        <end position="306"/>
    </location>
</feature>
<sequence>MSRSPSAGHVTRVLERPDAHLIAQWRDLATRAAEANPFAEPDVVVPAMRHLDGRDAALLTVWDGDRLDALLPVRWPMRIPLPGGRWLPLPAWEATTLPYRPLGTPLLDRTRAVDAAAALLRPPVSARRPAAMLGVRAFSDDGPVAAAFDEALAGGGRTVLRLKTYQRAVFLSDSGTTPGKSGRRRYRQVRAAREKLDQQVGVSTILDRSGDPSAVEDFLRLEASGWKGRAGSALACRPEHADWFREMCAGLAAQGRLELLSLRAGGKDLAMECCLLAGEDAFHLKAAYDEAYADYVPGMQPLLHVIDGQGGKAHRRDSCTLPDNALMNSLWPDRRTLSTVLLPLHGAVGGATLGLVRGARRTVGRGRAAVGRLRKRSEA</sequence>
<reference evidence="3" key="1">
    <citation type="submission" date="2017-09" db="EMBL/GenBank/DDBJ databases">
        <authorList>
            <person name="Varghese N."/>
            <person name="Submissions S."/>
        </authorList>
    </citation>
    <scope>NUCLEOTIDE SEQUENCE [LARGE SCALE GENOMIC DNA]</scope>
    <source>
        <strain evidence="3">DSM 44270</strain>
    </source>
</reference>
<dbReference type="Pfam" id="PF13480">
    <property type="entry name" value="Acetyltransf_6"/>
    <property type="match status" value="1"/>
</dbReference>
<keyword evidence="3" id="KW-1185">Reference proteome</keyword>
<dbReference type="RefSeq" id="WP_097184325.1">
    <property type="nucleotide sequence ID" value="NZ_OCNK01000003.1"/>
</dbReference>
<evidence type="ECO:0000313" key="2">
    <source>
        <dbReference type="EMBL" id="SOE00426.1"/>
    </source>
</evidence>
<dbReference type="InterPro" id="IPR038740">
    <property type="entry name" value="BioF2-like_GNAT_dom"/>
</dbReference>
<dbReference type="Proteomes" id="UP000219482">
    <property type="component" value="Unassembled WGS sequence"/>
</dbReference>
<evidence type="ECO:0000259" key="1">
    <source>
        <dbReference type="Pfam" id="PF13480"/>
    </source>
</evidence>
<dbReference type="EMBL" id="OCNK01000003">
    <property type="protein sequence ID" value="SOE00426.1"/>
    <property type="molecule type" value="Genomic_DNA"/>
</dbReference>
<accession>A0A286GYZ2</accession>
<keyword evidence="2" id="KW-0808">Transferase</keyword>
<dbReference type="AlphaFoldDB" id="A0A286GYZ2"/>
<dbReference type="InterPro" id="IPR016181">
    <property type="entry name" value="Acyl_CoA_acyltransferase"/>
</dbReference>
<dbReference type="SUPFAM" id="SSF55729">
    <property type="entry name" value="Acyl-CoA N-acyltransferases (Nat)"/>
    <property type="match status" value="1"/>
</dbReference>
<name>A0A286GYZ2_9ACTN</name>
<proteinExistence type="predicted"/>
<dbReference type="GO" id="GO:0016740">
    <property type="term" value="F:transferase activity"/>
    <property type="evidence" value="ECO:0007669"/>
    <property type="project" value="UniProtKB-KW"/>
</dbReference>
<organism evidence="2 3">
    <name type="scientific">Blastococcus haudaquaticus</name>
    <dbReference type="NCBI Taxonomy" id="1938745"/>
    <lineage>
        <taxon>Bacteria</taxon>
        <taxon>Bacillati</taxon>
        <taxon>Actinomycetota</taxon>
        <taxon>Actinomycetes</taxon>
        <taxon>Geodermatophilales</taxon>
        <taxon>Geodermatophilaceae</taxon>
        <taxon>Blastococcus</taxon>
    </lineage>
</organism>